<gene>
    <name evidence="2" type="ORF">CHU93_05095</name>
</gene>
<name>A0A255YRW2_9SPHN</name>
<evidence type="ECO:0008006" key="4">
    <source>
        <dbReference type="Google" id="ProtNLM"/>
    </source>
</evidence>
<feature type="signal peptide" evidence="1">
    <location>
        <begin position="1"/>
        <end position="24"/>
    </location>
</feature>
<dbReference type="OrthoDB" id="7409816at2"/>
<evidence type="ECO:0000313" key="3">
    <source>
        <dbReference type="Proteomes" id="UP000216991"/>
    </source>
</evidence>
<accession>A0A255YRW2</accession>
<reference evidence="2 3" key="1">
    <citation type="submission" date="2017-07" db="EMBL/GenBank/DDBJ databases">
        <title>Sandarakinorhabdus cyanobacteriorum sp. nov., a novel bacterium isolated from cyanobacterial aggregates in a eutrophic lake.</title>
        <authorList>
            <person name="Cai H."/>
        </authorList>
    </citation>
    <scope>NUCLEOTIDE SEQUENCE [LARGE SCALE GENOMIC DNA]</scope>
    <source>
        <strain evidence="2 3">TH057</strain>
    </source>
</reference>
<protein>
    <recommendedName>
        <fullName evidence="4">Lipoprotein</fullName>
    </recommendedName>
</protein>
<dbReference type="AlphaFoldDB" id="A0A255YRW2"/>
<evidence type="ECO:0000313" key="2">
    <source>
        <dbReference type="EMBL" id="OYQ31180.1"/>
    </source>
</evidence>
<comment type="caution">
    <text evidence="2">The sequence shown here is derived from an EMBL/GenBank/DDBJ whole genome shotgun (WGS) entry which is preliminary data.</text>
</comment>
<dbReference type="RefSeq" id="WP_094473060.1">
    <property type="nucleotide sequence ID" value="NZ_NOXT01000090.1"/>
</dbReference>
<dbReference type="PROSITE" id="PS51257">
    <property type="entry name" value="PROKAR_LIPOPROTEIN"/>
    <property type="match status" value="1"/>
</dbReference>
<organism evidence="2 3">
    <name type="scientific">Sandarakinorhabdus cyanobacteriorum</name>
    <dbReference type="NCBI Taxonomy" id="1981098"/>
    <lineage>
        <taxon>Bacteria</taxon>
        <taxon>Pseudomonadati</taxon>
        <taxon>Pseudomonadota</taxon>
        <taxon>Alphaproteobacteria</taxon>
        <taxon>Sphingomonadales</taxon>
        <taxon>Sphingosinicellaceae</taxon>
        <taxon>Sandarakinorhabdus</taxon>
    </lineage>
</organism>
<proteinExistence type="predicted"/>
<dbReference type="Proteomes" id="UP000216991">
    <property type="component" value="Unassembled WGS sequence"/>
</dbReference>
<feature type="chain" id="PRO_5013191582" description="Lipoprotein" evidence="1">
    <location>
        <begin position="25"/>
        <end position="104"/>
    </location>
</feature>
<sequence>MTARTALLPLIALPLLLSACATPAQRITKNLTELGVSPRQAQCMGDRLGQRLSVGQLLRLQELTNIRMEKLQRMSIRQIADKLTDDKDPGLVAEFLRAGIGCAF</sequence>
<keyword evidence="1" id="KW-0732">Signal</keyword>
<evidence type="ECO:0000256" key="1">
    <source>
        <dbReference type="SAM" id="SignalP"/>
    </source>
</evidence>
<keyword evidence="3" id="KW-1185">Reference proteome</keyword>
<dbReference type="EMBL" id="NOXT01000090">
    <property type="protein sequence ID" value="OYQ31180.1"/>
    <property type="molecule type" value="Genomic_DNA"/>
</dbReference>